<feature type="domain" description="Major facilitator superfamily (MFS) profile" evidence="7">
    <location>
        <begin position="1"/>
        <end position="318"/>
    </location>
</feature>
<keyword evidence="5 6" id="KW-0472">Membrane</keyword>
<keyword evidence="3 6" id="KW-0812">Transmembrane</keyword>
<reference evidence="8" key="1">
    <citation type="submission" date="2022-11" db="EMBL/GenBank/DDBJ databases">
        <title>Genome Resource of Sclerotinia nivalis Strain SnTB1, a Plant Pathogen Isolated from American Ginseng.</title>
        <authorList>
            <person name="Fan S."/>
        </authorList>
    </citation>
    <scope>NUCLEOTIDE SEQUENCE</scope>
    <source>
        <strain evidence="8">SnTB1</strain>
    </source>
</reference>
<keyword evidence="9" id="KW-1185">Reference proteome</keyword>
<name>A0A9X0AXH6_9HELO</name>
<dbReference type="OrthoDB" id="5296287at2759"/>
<keyword evidence="4 6" id="KW-1133">Transmembrane helix</keyword>
<feature type="transmembrane region" description="Helical" evidence="6">
    <location>
        <begin position="46"/>
        <end position="65"/>
    </location>
</feature>
<feature type="transmembrane region" description="Helical" evidence="6">
    <location>
        <begin position="200"/>
        <end position="219"/>
    </location>
</feature>
<feature type="transmembrane region" description="Helical" evidence="6">
    <location>
        <begin position="157"/>
        <end position="179"/>
    </location>
</feature>
<evidence type="ECO:0000256" key="4">
    <source>
        <dbReference type="ARBA" id="ARBA00022989"/>
    </source>
</evidence>
<dbReference type="InterPro" id="IPR036259">
    <property type="entry name" value="MFS_trans_sf"/>
</dbReference>
<feature type="transmembrane region" description="Helical" evidence="6">
    <location>
        <begin position="258"/>
        <end position="279"/>
    </location>
</feature>
<dbReference type="EMBL" id="JAPEIS010000001">
    <property type="protein sequence ID" value="KAJ8070434.1"/>
    <property type="molecule type" value="Genomic_DNA"/>
</dbReference>
<proteinExistence type="inferred from homology"/>
<dbReference type="InterPro" id="IPR011701">
    <property type="entry name" value="MFS"/>
</dbReference>
<feature type="transmembrane region" description="Helical" evidence="6">
    <location>
        <begin position="225"/>
        <end position="251"/>
    </location>
</feature>
<organism evidence="8 9">
    <name type="scientific">Sclerotinia nivalis</name>
    <dbReference type="NCBI Taxonomy" id="352851"/>
    <lineage>
        <taxon>Eukaryota</taxon>
        <taxon>Fungi</taxon>
        <taxon>Dikarya</taxon>
        <taxon>Ascomycota</taxon>
        <taxon>Pezizomycotina</taxon>
        <taxon>Leotiomycetes</taxon>
        <taxon>Helotiales</taxon>
        <taxon>Sclerotiniaceae</taxon>
        <taxon>Sclerotinia</taxon>
    </lineage>
</organism>
<evidence type="ECO:0000256" key="6">
    <source>
        <dbReference type="SAM" id="Phobius"/>
    </source>
</evidence>
<dbReference type="AlphaFoldDB" id="A0A9X0AXH6"/>
<protein>
    <recommendedName>
        <fullName evidence="7">Major facilitator superfamily (MFS) profile domain-containing protein</fullName>
    </recommendedName>
</protein>
<evidence type="ECO:0000256" key="5">
    <source>
        <dbReference type="ARBA" id="ARBA00023136"/>
    </source>
</evidence>
<evidence type="ECO:0000256" key="3">
    <source>
        <dbReference type="ARBA" id="ARBA00022692"/>
    </source>
</evidence>
<comment type="subcellular location">
    <subcellularLocation>
        <location evidence="1">Membrane</location>
        <topology evidence="1">Multi-pass membrane protein</topology>
    </subcellularLocation>
</comment>
<sequence>MMGQWVIFSLQSSGGAISLISLCPLLGTIIGPIIGGYLTAAAGWRWTFWIITIATGVVQIGFLFMKETHLVTILERKTNRLRKETGNMALRSQYASDLPKSEIFKTAALRPAKMFFCSPIIAILSLYVAVIYGWLYLVMTTLTEVFESQFGVSQGPVGLTFIGIGIGMFLGAICCQILLDRWAIRAAGGGEIKPEYRLPVMVLGGMVLPIGFFIYGWTAQYHIHFVVPILGTAVISFGLILTMLPCVTYLLDAYTQHAVSAVAAMIVVRNIAGTVLPLAGPPLYGRLGLGWGNSVLGFVALGFLLVPVLLVRFGERIRTSKRFEVKL</sequence>
<dbReference type="GO" id="GO:0016020">
    <property type="term" value="C:membrane"/>
    <property type="evidence" value="ECO:0007669"/>
    <property type="project" value="UniProtKB-SubCell"/>
</dbReference>
<dbReference type="Pfam" id="PF07690">
    <property type="entry name" value="MFS_1"/>
    <property type="match status" value="1"/>
</dbReference>
<dbReference type="GO" id="GO:0022857">
    <property type="term" value="F:transmembrane transporter activity"/>
    <property type="evidence" value="ECO:0007669"/>
    <property type="project" value="InterPro"/>
</dbReference>
<dbReference type="PANTHER" id="PTHR23502:SF68">
    <property type="entry name" value="MULTIDRUG TRANSPORTER, PUTATIVE (AFU_ORTHOLOGUE AFUA_3G01120)-RELATED"/>
    <property type="match status" value="1"/>
</dbReference>
<dbReference type="SUPFAM" id="SSF103473">
    <property type="entry name" value="MFS general substrate transporter"/>
    <property type="match status" value="1"/>
</dbReference>
<feature type="transmembrane region" description="Helical" evidence="6">
    <location>
        <begin position="114"/>
        <end position="137"/>
    </location>
</feature>
<feature type="transmembrane region" description="Helical" evidence="6">
    <location>
        <begin position="12"/>
        <end position="34"/>
    </location>
</feature>
<dbReference type="PANTHER" id="PTHR23502">
    <property type="entry name" value="MAJOR FACILITATOR SUPERFAMILY"/>
    <property type="match status" value="1"/>
</dbReference>
<dbReference type="InterPro" id="IPR020846">
    <property type="entry name" value="MFS_dom"/>
</dbReference>
<evidence type="ECO:0000256" key="2">
    <source>
        <dbReference type="ARBA" id="ARBA00008335"/>
    </source>
</evidence>
<evidence type="ECO:0000256" key="1">
    <source>
        <dbReference type="ARBA" id="ARBA00004141"/>
    </source>
</evidence>
<comment type="similarity">
    <text evidence="2">Belongs to the major facilitator superfamily.</text>
</comment>
<accession>A0A9X0AXH6</accession>
<evidence type="ECO:0000313" key="8">
    <source>
        <dbReference type="EMBL" id="KAJ8070434.1"/>
    </source>
</evidence>
<feature type="transmembrane region" description="Helical" evidence="6">
    <location>
        <begin position="291"/>
        <end position="313"/>
    </location>
</feature>
<comment type="caution">
    <text evidence="8">The sequence shown here is derived from an EMBL/GenBank/DDBJ whole genome shotgun (WGS) entry which is preliminary data.</text>
</comment>
<dbReference type="Proteomes" id="UP001152300">
    <property type="component" value="Unassembled WGS sequence"/>
</dbReference>
<evidence type="ECO:0000313" key="9">
    <source>
        <dbReference type="Proteomes" id="UP001152300"/>
    </source>
</evidence>
<dbReference type="Gene3D" id="1.20.1250.20">
    <property type="entry name" value="MFS general substrate transporter like domains"/>
    <property type="match status" value="1"/>
</dbReference>
<gene>
    <name evidence="8" type="ORF">OCU04_000808</name>
</gene>
<dbReference type="PROSITE" id="PS50850">
    <property type="entry name" value="MFS"/>
    <property type="match status" value="1"/>
</dbReference>
<evidence type="ECO:0000259" key="7">
    <source>
        <dbReference type="PROSITE" id="PS50850"/>
    </source>
</evidence>